<protein>
    <submittedName>
        <fullName evidence="1">Uncharacterized protein</fullName>
    </submittedName>
</protein>
<sequence>MYQIKLNSNTSKHLLSYGYVPNEEHVLIIDGPGELMDLAICIQEISEGSNSTFLFKDVTISGSELDLTEFIPSDEFCQKLKRSDELKKR</sequence>
<dbReference type="EMBL" id="MN740332">
    <property type="protein sequence ID" value="QHU00957.1"/>
    <property type="molecule type" value="Genomic_DNA"/>
</dbReference>
<accession>A0A6C0J8V3</accession>
<evidence type="ECO:0000313" key="1">
    <source>
        <dbReference type="EMBL" id="QHU00957.1"/>
    </source>
</evidence>
<name>A0A6C0J8V3_9ZZZZ</name>
<reference evidence="1" key="1">
    <citation type="journal article" date="2020" name="Nature">
        <title>Giant virus diversity and host interactions through global metagenomics.</title>
        <authorList>
            <person name="Schulz F."/>
            <person name="Roux S."/>
            <person name="Paez-Espino D."/>
            <person name="Jungbluth S."/>
            <person name="Walsh D.A."/>
            <person name="Denef V.J."/>
            <person name="McMahon K.D."/>
            <person name="Konstantinidis K.T."/>
            <person name="Eloe-Fadrosh E.A."/>
            <person name="Kyrpides N.C."/>
            <person name="Woyke T."/>
        </authorList>
    </citation>
    <scope>NUCLEOTIDE SEQUENCE</scope>
    <source>
        <strain evidence="1">GVMAG-M-3300025860-20</strain>
    </source>
</reference>
<dbReference type="AlphaFoldDB" id="A0A6C0J8V3"/>
<organism evidence="1">
    <name type="scientific">viral metagenome</name>
    <dbReference type="NCBI Taxonomy" id="1070528"/>
    <lineage>
        <taxon>unclassified sequences</taxon>
        <taxon>metagenomes</taxon>
        <taxon>organismal metagenomes</taxon>
    </lineage>
</organism>
<proteinExistence type="predicted"/>